<feature type="region of interest" description="Disordered" evidence="1">
    <location>
        <begin position="966"/>
        <end position="989"/>
    </location>
</feature>
<dbReference type="Proteomes" id="UP000366065">
    <property type="component" value="Unassembled WGS sequence"/>
</dbReference>
<dbReference type="Gene3D" id="3.10.670.10">
    <property type="entry name" value="Secreted effector protein ssei"/>
    <property type="match status" value="1"/>
</dbReference>
<keyword evidence="3" id="KW-1185">Reference proteome</keyword>
<feature type="region of interest" description="Disordered" evidence="1">
    <location>
        <begin position="1397"/>
        <end position="1417"/>
    </location>
</feature>
<dbReference type="EMBL" id="CABPRV010000002">
    <property type="protein sequence ID" value="VVD84970.1"/>
    <property type="molecule type" value="Genomic_DNA"/>
</dbReference>
<feature type="compositionally biased region" description="Polar residues" evidence="1">
    <location>
        <begin position="1402"/>
        <end position="1414"/>
    </location>
</feature>
<sequence length="2065" mass="224136">MQIASHQGPLALVWPSSQTAISSQKPYRKHESESALVDSPPMAGAGRDAQIEGTWQAAEVHEQASKILATLDWRARVVHALVCTPDATWGHVSSALAFHLLDHEGTQHTVAQGGVGLMMSWLAEVRGMPPQEALARAQAGPVELIHNGQRFGISRQGRHAWTRKSMPCHGLWHALTACAEAREMTDVDIGSPSTWRLLMSRLVLSDPALAVAAWQAQLVGDAPEFSGRPPSPLREIGRVCGKLLATGAVLGAAVGFGCGALLPGGATQTDGIWPGNVETGLATADDSSASPYATLTAYAPLAAAIAAGALELAATVCTYAALPGAERSTAFQRAQYLSAFPRLLPSLSASELRQLVLRLGPQFAQLDVRDVASAVQRCLYANVRNPPIGKRIASLDVDALYRAVRARERHGFRFKPSGAAEALEAAIQMAYAMDILTPWENTIREARAFRRSERWAQWCETQDASAQASAPRRLAATPFEPPPLQRQTVSVNRTFVMRSDDLPLPDLIPPERRDMLRDIVEQRVVVGPDAMSAMALNPVAFMSPVAATSAAPGLPEQDELLPSTVRVASTSVATTVATGKVRYVLGGTLIGMLTAFGLSSLRRLWRDPETEISEADTPVALPLKLRPMHHAKPAPVIEVPSPDKTLNVMPKGESLTLDHMLHIIEATEIGRLRTLSMDGYAGRAQAHLCLQMETVLNRLPGPTQRDGQGAHAAPGTPTMPWGGEVEVAFKFWGRSPEPSRFTMGWGKTVSQTFTLFDVALGHHFLREFKTPSGISEIVSMKAVNPDHAAMLTRVDDDLFRDALSTHLADELQRQRNNPLLIDDYERYVRGVYMGVLVNATTDAWERQTPPGSRVSSVHHPWHPARAGQAKRRKFRVGYGAVRLLAYEGAIVPDLVCVTQPAGSAVLLISIAHAMAFHWSPEAESTDAFQRFIECHLSKTQRRHLERYLGWSPLRFRIDPVVLTNRPCQASRTDRGGSSSRQSPPNAMTTSYSRVSFDPLLSFVSCPSPERELWFAKVARADSDRELMIINNARREAFQVSSMRQKVLDSLKFTGPATAMAFGGTGRAGAVMTLACELDPHGANYATLAERAQRADMDELMRIQREMSVSASMSSLFRNPNLQPIDAVTEWTLENLDNMREISRSIDTFMATWPEVSQRRRIFFDAFTSPRTGASANASPLTRPVWVELSALRSRHGLRTDGAATRLLGAEDNRFDALLGHNAAQVLSMDQLSKIPQGYCIALALADDTIGFAGVTSGDRAVFGASGNGHEAPSGAYAIDRFDMARFTFAADGQCRFEDRHGKLYVESLTDRMPVWSETAKKAARRLQSLLRTTISTSTAFPLVSHDASNSISSGWFKPQPNAEHLASSKPRTKRANDRWETFVDTWYLQAGRMSARGGFHGQPSNAKSGPSTTTVPPPRVGELLSQAVSVPRMSAQEIVSHWNTQPVKNAFTRFIGRVTRGLVLWHLPQMSPAHGELMLDALKRTASFRAVTVDDECVPGVVGLGNARCRVLLSLTSGEVVALGATDGPDLANVASDGTTDASSTTLRTFLAPHMNVAGHALRVAFGRSLSEGDVAPIVDGLRDRVSEATLRNQMLDTGIVDLVRHVALTLPTTDAQTLRATLGDANAEGASPSEEAIYLNEAVDGPQTSPGLGWAYDIGTAIREFSDDIFPRSSTGEALSDATTFARAFVERIRQCRVQQRVSRDMASLVESGGDNPDFATAMLGAGVELADGRFGAAMAVLRQQVPGRPGLCMRQPVAPQLIALRGPQALAGVPRGYRILSRPATAGRINTGPQNDGIYGNGAYDDMLSLGNGRIVEVRTMPTSGVARFRLTSVDTTRDDSGFHWSDAQGVWHCHGVDVELWMQSDTPGIYAEPAAPTLNAGRISATQCESALHAHAAVTALQPERVGSRDLKIDDRLALMIEAVATTFDTYGVTELRYRLILAWSSPDQYRPRLSLAVTGKAPASWVASGDVERVIADFFTRQTLRGALLASNAGRIMSEVDWQDQHTLHGANQCIKYIDFASLNDALETAWGYTALPGALAGDFRPEGVMLRMPEWRSAGE</sequence>
<organism evidence="2 3">
    <name type="scientific">Pandoraea capi</name>
    <dbReference type="NCBI Taxonomy" id="2508286"/>
    <lineage>
        <taxon>Bacteria</taxon>
        <taxon>Pseudomonadati</taxon>
        <taxon>Pseudomonadota</taxon>
        <taxon>Betaproteobacteria</taxon>
        <taxon>Burkholderiales</taxon>
        <taxon>Burkholderiaceae</taxon>
        <taxon>Pandoraea</taxon>
    </lineage>
</organism>
<evidence type="ECO:0008006" key="4">
    <source>
        <dbReference type="Google" id="ProtNLM"/>
    </source>
</evidence>
<accession>A0ABY6W0H9</accession>
<evidence type="ECO:0000313" key="3">
    <source>
        <dbReference type="Proteomes" id="UP000366065"/>
    </source>
</evidence>
<name>A0ABY6W0H9_9BURK</name>
<comment type="caution">
    <text evidence="2">The sequence shown here is derived from an EMBL/GenBank/DDBJ whole genome shotgun (WGS) entry which is preliminary data.</text>
</comment>
<proteinExistence type="predicted"/>
<protein>
    <recommendedName>
        <fullName evidence="4">Toxin Afp18</fullName>
    </recommendedName>
</protein>
<feature type="region of interest" description="Disordered" evidence="1">
    <location>
        <begin position="23"/>
        <end position="47"/>
    </location>
</feature>
<evidence type="ECO:0000313" key="2">
    <source>
        <dbReference type="EMBL" id="VVD84970.1"/>
    </source>
</evidence>
<evidence type="ECO:0000256" key="1">
    <source>
        <dbReference type="SAM" id="MobiDB-lite"/>
    </source>
</evidence>
<gene>
    <name evidence="2" type="ORF">PCA20602_01325</name>
</gene>
<reference evidence="2 3" key="1">
    <citation type="submission" date="2019-08" db="EMBL/GenBank/DDBJ databases">
        <authorList>
            <person name="Peeters C."/>
        </authorList>
    </citation>
    <scope>NUCLEOTIDE SEQUENCE [LARGE SCALE GENOMIC DNA]</scope>
    <source>
        <strain evidence="2 3">LMG 20602</strain>
    </source>
</reference>